<dbReference type="Pfam" id="PF22725">
    <property type="entry name" value="GFO_IDH_MocA_C3"/>
    <property type="match status" value="1"/>
</dbReference>
<dbReference type="RefSeq" id="WP_013043018.1">
    <property type="nucleotide sequence ID" value="NC_014008.1"/>
</dbReference>
<evidence type="ECO:0000313" key="4">
    <source>
        <dbReference type="EMBL" id="ADE54296.1"/>
    </source>
</evidence>
<dbReference type="InterPro" id="IPR036291">
    <property type="entry name" value="NAD(P)-bd_dom_sf"/>
</dbReference>
<keyword evidence="1" id="KW-0560">Oxidoreductase</keyword>
<dbReference type="PANTHER" id="PTHR43818:SF11">
    <property type="entry name" value="BCDNA.GH03377"/>
    <property type="match status" value="1"/>
</dbReference>
<name>D5EIP7_CORAD</name>
<evidence type="ECO:0000259" key="2">
    <source>
        <dbReference type="Pfam" id="PF01408"/>
    </source>
</evidence>
<dbReference type="EMBL" id="CP001998">
    <property type="protein sequence ID" value="ADE54296.1"/>
    <property type="molecule type" value="Genomic_DNA"/>
</dbReference>
<dbReference type="SUPFAM" id="SSF51735">
    <property type="entry name" value="NAD(P)-binding Rossmann-fold domains"/>
    <property type="match status" value="1"/>
</dbReference>
<keyword evidence="5" id="KW-1185">Reference proteome</keyword>
<dbReference type="STRING" id="583355.Caka_1276"/>
<reference evidence="4 5" key="1">
    <citation type="journal article" date="2010" name="Stand. Genomic Sci.">
        <title>Complete genome sequence of Coraliomargarita akajimensis type strain (04OKA010-24).</title>
        <authorList>
            <person name="Mavromatis K."/>
            <person name="Abt B."/>
            <person name="Brambilla E."/>
            <person name="Lapidus A."/>
            <person name="Copeland A."/>
            <person name="Deshpande S."/>
            <person name="Nolan M."/>
            <person name="Lucas S."/>
            <person name="Tice H."/>
            <person name="Cheng J.F."/>
            <person name="Han C."/>
            <person name="Detter J.C."/>
            <person name="Woyke T."/>
            <person name="Goodwin L."/>
            <person name="Pitluck S."/>
            <person name="Held B."/>
            <person name="Brettin T."/>
            <person name="Tapia R."/>
            <person name="Ivanova N."/>
            <person name="Mikhailova N."/>
            <person name="Pati A."/>
            <person name="Liolios K."/>
            <person name="Chen A."/>
            <person name="Palaniappan K."/>
            <person name="Land M."/>
            <person name="Hauser L."/>
            <person name="Chang Y.J."/>
            <person name="Jeffries C.D."/>
            <person name="Rohde M."/>
            <person name="Goker M."/>
            <person name="Bristow J."/>
            <person name="Eisen J.A."/>
            <person name="Markowitz V."/>
            <person name="Hugenholtz P."/>
            <person name="Klenk H.P."/>
            <person name="Kyrpides N.C."/>
        </authorList>
    </citation>
    <scope>NUCLEOTIDE SEQUENCE [LARGE SCALE GENOMIC DNA]</scope>
    <source>
        <strain evidence="5">DSM 45221 / IAM 15411 / JCM 23193 / KCTC 12865</strain>
    </source>
</reference>
<dbReference type="Gene3D" id="3.30.360.10">
    <property type="entry name" value="Dihydrodipicolinate Reductase, domain 2"/>
    <property type="match status" value="1"/>
</dbReference>
<evidence type="ECO:0000259" key="3">
    <source>
        <dbReference type="Pfam" id="PF22725"/>
    </source>
</evidence>
<dbReference type="KEGG" id="caa:Caka_1276"/>
<dbReference type="Proteomes" id="UP000000925">
    <property type="component" value="Chromosome"/>
</dbReference>
<dbReference type="SUPFAM" id="SSF55347">
    <property type="entry name" value="Glyceraldehyde-3-phosphate dehydrogenase-like, C-terminal domain"/>
    <property type="match status" value="1"/>
</dbReference>
<feature type="domain" description="GFO/IDH/MocA-like oxidoreductase" evidence="3">
    <location>
        <begin position="137"/>
        <end position="270"/>
    </location>
</feature>
<dbReference type="Pfam" id="PF01408">
    <property type="entry name" value="GFO_IDH_MocA"/>
    <property type="match status" value="1"/>
</dbReference>
<evidence type="ECO:0000313" key="5">
    <source>
        <dbReference type="Proteomes" id="UP000000925"/>
    </source>
</evidence>
<dbReference type="InterPro" id="IPR055170">
    <property type="entry name" value="GFO_IDH_MocA-like_dom"/>
</dbReference>
<dbReference type="eggNOG" id="COG0673">
    <property type="taxonomic scope" value="Bacteria"/>
</dbReference>
<gene>
    <name evidence="4" type="ordered locus">Caka_1276</name>
</gene>
<dbReference type="AlphaFoldDB" id="D5EIP7"/>
<protein>
    <submittedName>
        <fullName evidence="4">Oxidoreductase domain protein</fullName>
    </submittedName>
</protein>
<dbReference type="OrthoDB" id="179913at2"/>
<feature type="domain" description="Gfo/Idh/MocA-like oxidoreductase N-terminal" evidence="2">
    <location>
        <begin position="6"/>
        <end position="119"/>
    </location>
</feature>
<dbReference type="GO" id="GO:0000166">
    <property type="term" value="F:nucleotide binding"/>
    <property type="evidence" value="ECO:0007669"/>
    <property type="project" value="InterPro"/>
</dbReference>
<dbReference type="Gene3D" id="3.40.50.720">
    <property type="entry name" value="NAD(P)-binding Rossmann-like Domain"/>
    <property type="match status" value="1"/>
</dbReference>
<organism evidence="4 5">
    <name type="scientific">Coraliomargarita akajimensis (strain DSM 45221 / IAM 15411 / JCM 23193 / KCTC 12865 / 04OKA010-24)</name>
    <dbReference type="NCBI Taxonomy" id="583355"/>
    <lineage>
        <taxon>Bacteria</taxon>
        <taxon>Pseudomonadati</taxon>
        <taxon>Verrucomicrobiota</taxon>
        <taxon>Opitutia</taxon>
        <taxon>Puniceicoccales</taxon>
        <taxon>Coraliomargaritaceae</taxon>
        <taxon>Coraliomargarita</taxon>
    </lineage>
</organism>
<dbReference type="InterPro" id="IPR000683">
    <property type="entry name" value="Gfo/Idh/MocA-like_OxRdtase_N"/>
</dbReference>
<evidence type="ECO:0000256" key="1">
    <source>
        <dbReference type="ARBA" id="ARBA00023002"/>
    </source>
</evidence>
<dbReference type="InterPro" id="IPR050463">
    <property type="entry name" value="Gfo/Idh/MocA_oxidrdct_glycsds"/>
</dbReference>
<dbReference type="GO" id="GO:0016491">
    <property type="term" value="F:oxidoreductase activity"/>
    <property type="evidence" value="ECO:0007669"/>
    <property type="project" value="UniProtKB-KW"/>
</dbReference>
<dbReference type="PANTHER" id="PTHR43818">
    <property type="entry name" value="BCDNA.GH03377"/>
    <property type="match status" value="1"/>
</dbReference>
<dbReference type="HOGENOM" id="CLU_023194_17_2_0"/>
<accession>D5EIP7</accession>
<sequence>MSQHKLRIGFIGAGENTRLMHLPGFQKQPNVELSVVANRSRQSAEAVATKYGIQRVADNWQAVIRDPQVDAVCIGTWPYLHAESTIAALEAGKHVLCEARMACDLAQAKAMFSAHQAKPDLVAQIVPAPFSLDFDATIREMLAGGQLGELLEVRIVHTGGQLASPDAPMTWRLDRELSGKNVLTMGIMHETVQRWVEDEPEWLVADGAVFQTSRCYEGETHAREVSIPDSLSILGRFKQTGARMVYHFSGVESGKPRMEFRLNGSKGALRFDAFAKQLMFAQAGSTEEKKIIMSRSESRGWQVEADFVRSIREGAPVRLTSFEKGLRYMTFTEMVADSIERDAGKVRWADY</sequence>
<proteinExistence type="predicted"/>